<evidence type="ECO:0000256" key="5">
    <source>
        <dbReference type="SAM" id="SignalP"/>
    </source>
</evidence>
<dbReference type="SUPFAM" id="SSF49842">
    <property type="entry name" value="TNF-like"/>
    <property type="match status" value="1"/>
</dbReference>
<name>A0A433TLG3_ELYCH</name>
<feature type="signal peptide" evidence="5">
    <location>
        <begin position="1"/>
        <end position="23"/>
    </location>
</feature>
<feature type="region of interest" description="Disordered" evidence="4">
    <location>
        <begin position="24"/>
        <end position="47"/>
    </location>
</feature>
<keyword evidence="8" id="KW-1185">Reference proteome</keyword>
<comment type="subcellular location">
    <subcellularLocation>
        <location evidence="1">Secreted</location>
    </subcellularLocation>
</comment>
<dbReference type="SMART" id="SM00110">
    <property type="entry name" value="C1Q"/>
    <property type="match status" value="1"/>
</dbReference>
<dbReference type="InterPro" id="IPR001073">
    <property type="entry name" value="C1q_dom"/>
</dbReference>
<protein>
    <recommendedName>
        <fullName evidence="6">C1q domain-containing protein</fullName>
    </recommendedName>
</protein>
<feature type="compositionally biased region" description="Basic and acidic residues" evidence="4">
    <location>
        <begin position="74"/>
        <end position="104"/>
    </location>
</feature>
<sequence length="236" mass="25905">MISKVHTALTLVFLISVAVTSDARSARRNRNRAKARNSDLPSGSEEDGVCELEVTCPGSNGGPVSFPVKGPRRLARESSGKAKQERKLPEKDAERTEEKEERQNQTRLAFFVGLGKSFGPVEKNTDVPFDNIVTNIGDGFNNETGRFTAPVDGTYVFSVTVAAQARRRAAVELSLNGRMVMTVWAESLPFWGTSSGTAILNMRSGDQVWLVLLQRAAFLYGYMYSTFSGHCLYQGV</sequence>
<keyword evidence="3 5" id="KW-0732">Signal</keyword>
<feature type="compositionally biased region" description="Basic residues" evidence="4">
    <location>
        <begin position="26"/>
        <end position="35"/>
    </location>
</feature>
<evidence type="ECO:0000256" key="2">
    <source>
        <dbReference type="ARBA" id="ARBA00022525"/>
    </source>
</evidence>
<dbReference type="PANTHER" id="PTHR22923">
    <property type="entry name" value="CEREBELLIN-RELATED"/>
    <property type="match status" value="1"/>
</dbReference>
<dbReference type="Pfam" id="PF00386">
    <property type="entry name" value="C1q"/>
    <property type="match status" value="1"/>
</dbReference>
<evidence type="ECO:0000256" key="3">
    <source>
        <dbReference type="ARBA" id="ARBA00022729"/>
    </source>
</evidence>
<feature type="domain" description="C1q" evidence="6">
    <location>
        <begin position="103"/>
        <end position="236"/>
    </location>
</feature>
<dbReference type="PROSITE" id="PS50871">
    <property type="entry name" value="C1Q"/>
    <property type="match status" value="1"/>
</dbReference>
<dbReference type="PANTHER" id="PTHR22923:SF116">
    <property type="entry name" value="C1Q DOMAIN-CONTAINING PROTEIN"/>
    <property type="match status" value="1"/>
</dbReference>
<accession>A0A433TLG3</accession>
<dbReference type="PRINTS" id="PR00007">
    <property type="entry name" value="COMPLEMNTC1Q"/>
</dbReference>
<proteinExistence type="predicted"/>
<dbReference type="STRING" id="188477.A0A433TLG3"/>
<dbReference type="OrthoDB" id="10071402at2759"/>
<gene>
    <name evidence="7" type="ORF">EGW08_009916</name>
</gene>
<organism evidence="7 8">
    <name type="scientific">Elysia chlorotica</name>
    <name type="common">Eastern emerald elysia</name>
    <name type="synonym">Sea slug</name>
    <dbReference type="NCBI Taxonomy" id="188477"/>
    <lineage>
        <taxon>Eukaryota</taxon>
        <taxon>Metazoa</taxon>
        <taxon>Spiralia</taxon>
        <taxon>Lophotrochozoa</taxon>
        <taxon>Mollusca</taxon>
        <taxon>Gastropoda</taxon>
        <taxon>Heterobranchia</taxon>
        <taxon>Euthyneura</taxon>
        <taxon>Panpulmonata</taxon>
        <taxon>Sacoglossa</taxon>
        <taxon>Placobranchoidea</taxon>
        <taxon>Plakobranchidae</taxon>
        <taxon>Elysia</taxon>
    </lineage>
</organism>
<dbReference type="Gene3D" id="2.60.120.40">
    <property type="match status" value="1"/>
</dbReference>
<dbReference type="InterPro" id="IPR008983">
    <property type="entry name" value="Tumour_necrosis_fac-like_dom"/>
</dbReference>
<evidence type="ECO:0000313" key="8">
    <source>
        <dbReference type="Proteomes" id="UP000271974"/>
    </source>
</evidence>
<comment type="caution">
    <text evidence="7">The sequence shown here is derived from an EMBL/GenBank/DDBJ whole genome shotgun (WGS) entry which is preliminary data.</text>
</comment>
<feature type="chain" id="PRO_5019213805" description="C1q domain-containing protein" evidence="5">
    <location>
        <begin position="24"/>
        <end position="236"/>
    </location>
</feature>
<reference evidence="7 8" key="1">
    <citation type="submission" date="2019-01" db="EMBL/GenBank/DDBJ databases">
        <title>A draft genome assembly of the solar-powered sea slug Elysia chlorotica.</title>
        <authorList>
            <person name="Cai H."/>
            <person name="Li Q."/>
            <person name="Fang X."/>
            <person name="Li J."/>
            <person name="Curtis N.E."/>
            <person name="Altenburger A."/>
            <person name="Shibata T."/>
            <person name="Feng M."/>
            <person name="Maeda T."/>
            <person name="Schwartz J.A."/>
            <person name="Shigenobu S."/>
            <person name="Lundholm N."/>
            <person name="Nishiyama T."/>
            <person name="Yang H."/>
            <person name="Hasebe M."/>
            <person name="Li S."/>
            <person name="Pierce S.K."/>
            <person name="Wang J."/>
        </authorList>
    </citation>
    <scope>NUCLEOTIDE SEQUENCE [LARGE SCALE GENOMIC DNA]</scope>
    <source>
        <strain evidence="7">EC2010</strain>
        <tissue evidence="7">Whole organism of an adult</tissue>
    </source>
</reference>
<dbReference type="GO" id="GO:0005576">
    <property type="term" value="C:extracellular region"/>
    <property type="evidence" value="ECO:0007669"/>
    <property type="project" value="UniProtKB-SubCell"/>
</dbReference>
<keyword evidence="2" id="KW-0964">Secreted</keyword>
<evidence type="ECO:0000256" key="4">
    <source>
        <dbReference type="SAM" id="MobiDB-lite"/>
    </source>
</evidence>
<evidence type="ECO:0000313" key="7">
    <source>
        <dbReference type="EMBL" id="RUS82326.1"/>
    </source>
</evidence>
<dbReference type="EMBL" id="RQTK01000291">
    <property type="protein sequence ID" value="RUS82326.1"/>
    <property type="molecule type" value="Genomic_DNA"/>
</dbReference>
<feature type="region of interest" description="Disordered" evidence="4">
    <location>
        <begin position="60"/>
        <end position="104"/>
    </location>
</feature>
<dbReference type="AlphaFoldDB" id="A0A433TLG3"/>
<dbReference type="InterPro" id="IPR050822">
    <property type="entry name" value="Cerebellin_Synaptic_Org"/>
</dbReference>
<evidence type="ECO:0000256" key="1">
    <source>
        <dbReference type="ARBA" id="ARBA00004613"/>
    </source>
</evidence>
<dbReference type="Proteomes" id="UP000271974">
    <property type="component" value="Unassembled WGS sequence"/>
</dbReference>
<evidence type="ECO:0000259" key="6">
    <source>
        <dbReference type="PROSITE" id="PS50871"/>
    </source>
</evidence>